<dbReference type="RefSeq" id="XP_033802692.1">
    <property type="nucleotide sequence ID" value="XM_033946801.1"/>
</dbReference>
<keyword evidence="6 17" id="KW-0812">Transmembrane</keyword>
<dbReference type="Gene3D" id="1.20.1070.10">
    <property type="entry name" value="Rhodopsin 7-helix transmembrane proteins"/>
    <property type="match status" value="1"/>
</dbReference>
<dbReference type="GO" id="GO:0019722">
    <property type="term" value="P:calcium-mediated signaling"/>
    <property type="evidence" value="ECO:0007669"/>
    <property type="project" value="TreeGrafter"/>
</dbReference>
<feature type="transmembrane region" description="Helical" evidence="18">
    <location>
        <begin position="246"/>
        <end position="263"/>
    </location>
</feature>
<evidence type="ECO:0000256" key="3">
    <source>
        <dbReference type="ARBA" id="ARBA00022475"/>
    </source>
</evidence>
<dbReference type="PRINTS" id="PR00237">
    <property type="entry name" value="GPCRRHODOPSN"/>
</dbReference>
<dbReference type="CDD" id="cd15178">
    <property type="entry name" value="7tmA_CXCR1_2"/>
    <property type="match status" value="1"/>
</dbReference>
<feature type="transmembrane region" description="Helical" evidence="18">
    <location>
        <begin position="203"/>
        <end position="225"/>
    </location>
</feature>
<keyword evidence="20" id="KW-1185">Reference proteome</keyword>
<dbReference type="GO" id="GO:0006955">
    <property type="term" value="P:immune response"/>
    <property type="evidence" value="ECO:0007669"/>
    <property type="project" value="TreeGrafter"/>
</dbReference>
<evidence type="ECO:0000256" key="6">
    <source>
        <dbReference type="ARBA" id="ARBA00022692"/>
    </source>
</evidence>
<evidence type="ECO:0000256" key="15">
    <source>
        <dbReference type="ARBA" id="ARBA00033468"/>
    </source>
</evidence>
<feature type="transmembrane region" description="Helical" evidence="18">
    <location>
        <begin position="123"/>
        <end position="142"/>
    </location>
</feature>
<dbReference type="PANTHER" id="PTHR10489:SF689">
    <property type="entry name" value="C-X-C CHEMOKINE RECEPTOR TYPE 2"/>
    <property type="match status" value="1"/>
</dbReference>
<keyword evidence="12" id="KW-0325">Glycoprotein</keyword>
<feature type="transmembrane region" description="Helical" evidence="18">
    <location>
        <begin position="47"/>
        <end position="68"/>
    </location>
</feature>
<dbReference type="AlphaFoldDB" id="A0A6P8QX27"/>
<keyword evidence="9 18" id="KW-0472">Membrane</keyword>
<evidence type="ECO:0000256" key="12">
    <source>
        <dbReference type="ARBA" id="ARBA00023180"/>
    </source>
</evidence>
<organism evidence="20 21">
    <name type="scientific">Geotrypetes seraphini</name>
    <name type="common">Gaboon caecilian</name>
    <name type="synonym">Caecilia seraphini</name>
    <dbReference type="NCBI Taxonomy" id="260995"/>
    <lineage>
        <taxon>Eukaryota</taxon>
        <taxon>Metazoa</taxon>
        <taxon>Chordata</taxon>
        <taxon>Craniata</taxon>
        <taxon>Vertebrata</taxon>
        <taxon>Euteleostomi</taxon>
        <taxon>Amphibia</taxon>
        <taxon>Gymnophiona</taxon>
        <taxon>Geotrypetes</taxon>
    </lineage>
</organism>
<comment type="function">
    <text evidence="14">Receptor for interleukin-8 which is a powerful neutrophil chemotactic factor. Binding of IL-8 to the receptor causes activation of neutrophils. This response is mediated via a G-protein that activates a phosphatidylinositol-calcium second messenger system. Binds to IL-8 with high affinity. Also binds with high affinity to CXCL3, GRO/MGSA and NAP-2.</text>
</comment>
<dbReference type="GeneID" id="117361449"/>
<comment type="subcellular location">
    <subcellularLocation>
        <location evidence="1">Cell membrane</location>
        <topology evidence="1">Multi-pass membrane protein</topology>
    </subcellularLocation>
</comment>
<dbReference type="OrthoDB" id="9946013at2759"/>
<keyword evidence="7 18" id="KW-1133">Transmembrane helix</keyword>
<dbReference type="GO" id="GO:0030593">
    <property type="term" value="P:neutrophil chemotaxis"/>
    <property type="evidence" value="ECO:0007669"/>
    <property type="project" value="TreeGrafter"/>
</dbReference>
<feature type="transmembrane region" description="Helical" evidence="18">
    <location>
        <begin position="154"/>
        <end position="175"/>
    </location>
</feature>
<dbReference type="GO" id="GO:0016493">
    <property type="term" value="F:C-C chemokine receptor activity"/>
    <property type="evidence" value="ECO:0007669"/>
    <property type="project" value="TreeGrafter"/>
</dbReference>
<dbReference type="GO" id="GO:0019957">
    <property type="term" value="F:C-C chemokine binding"/>
    <property type="evidence" value="ECO:0007669"/>
    <property type="project" value="TreeGrafter"/>
</dbReference>
<dbReference type="KEGG" id="gsh:117361449"/>
<feature type="transmembrane region" description="Helical" evidence="18">
    <location>
        <begin position="289"/>
        <end position="311"/>
    </location>
</feature>
<dbReference type="FunCoup" id="A0A6P8QX27">
    <property type="interactions" value="871"/>
</dbReference>
<evidence type="ECO:0000256" key="7">
    <source>
        <dbReference type="ARBA" id="ARBA00022989"/>
    </source>
</evidence>
<feature type="domain" description="G-protein coupled receptors family 1 profile" evidence="19">
    <location>
        <begin position="58"/>
        <end position="308"/>
    </location>
</feature>
<gene>
    <name evidence="21" type="primary">CXCR2</name>
</gene>
<evidence type="ECO:0000256" key="1">
    <source>
        <dbReference type="ARBA" id="ARBA00004651"/>
    </source>
</evidence>
<evidence type="ECO:0000256" key="14">
    <source>
        <dbReference type="ARBA" id="ARBA00025505"/>
    </source>
</evidence>
<reference evidence="21" key="1">
    <citation type="submission" date="2025-08" db="UniProtKB">
        <authorList>
            <consortium name="RefSeq"/>
        </authorList>
    </citation>
    <scope>IDENTIFICATION</scope>
</reference>
<sequence length="353" mass="39919">MSFNIDGSDLKDSFTDYDYNINATLPNYEVAAPCVTQSIDKNFLATVYVLVFFLSLVGNSLVVLVICYNKFKRSSTDVYLLNLAIADILFAITLPFWATYKVYGWIFGAFMCKAISALQEINFYSGILLLACISVDRYFAIVRAMETVTQKRHLVKFVCLGIWISSIVLSVPIFLYKNDFNTRENIKVCHEDRGSHGTDRLRIILRFIRHTIGFFLPLLIMLFCYGSTIKTLCQTKSNQKHRAMKVIFAVVLAFLCCWLPYNITVVVDSLMRSNIVNQTCEVRSQVDTALAVTEIFGFIHSCINPILYAFIGQKFRNSFLKILVTKGVISKTFLSQYGRGSVTSTSGNTSTTL</sequence>
<evidence type="ECO:0000313" key="20">
    <source>
        <dbReference type="Proteomes" id="UP000515159"/>
    </source>
</evidence>
<evidence type="ECO:0000259" key="19">
    <source>
        <dbReference type="PROSITE" id="PS50262"/>
    </source>
</evidence>
<dbReference type="InterPro" id="IPR000174">
    <property type="entry name" value="Chemokine_CXCR_1/2"/>
</dbReference>
<keyword evidence="13 17" id="KW-0807">Transducer</keyword>
<evidence type="ECO:0000256" key="16">
    <source>
        <dbReference type="ARBA" id="ARBA00034130"/>
    </source>
</evidence>
<evidence type="ECO:0000256" key="10">
    <source>
        <dbReference type="ARBA" id="ARBA00023157"/>
    </source>
</evidence>
<dbReference type="PRINTS" id="PR00427">
    <property type="entry name" value="INTRLEUKIN8R"/>
</dbReference>
<dbReference type="PANTHER" id="PTHR10489">
    <property type="entry name" value="CELL ADHESION MOLECULE"/>
    <property type="match status" value="1"/>
</dbReference>
<dbReference type="InterPro" id="IPR017452">
    <property type="entry name" value="GPCR_Rhodpsn_7TM"/>
</dbReference>
<dbReference type="GO" id="GO:0016494">
    <property type="term" value="F:C-X-C chemokine receptor activity"/>
    <property type="evidence" value="ECO:0007669"/>
    <property type="project" value="InterPro"/>
</dbReference>
<feature type="transmembrane region" description="Helical" evidence="18">
    <location>
        <begin position="80"/>
        <end position="103"/>
    </location>
</feature>
<keyword evidence="5" id="KW-0597">Phosphoprotein</keyword>
<dbReference type="Proteomes" id="UP000515159">
    <property type="component" value="Chromosome 5"/>
</dbReference>
<keyword evidence="8 17" id="KW-0297">G-protein coupled receptor</keyword>
<dbReference type="Pfam" id="PF00001">
    <property type="entry name" value="7tm_1"/>
    <property type="match status" value="1"/>
</dbReference>
<keyword evidence="4" id="KW-0145">Chemotaxis</keyword>
<dbReference type="PROSITE" id="PS50262">
    <property type="entry name" value="G_PROTEIN_RECEP_F1_2"/>
    <property type="match status" value="1"/>
</dbReference>
<dbReference type="PROSITE" id="PS00237">
    <property type="entry name" value="G_PROTEIN_RECEP_F1_1"/>
    <property type="match status" value="1"/>
</dbReference>
<dbReference type="SUPFAM" id="SSF81321">
    <property type="entry name" value="Family A G protein-coupled receptor-like"/>
    <property type="match status" value="1"/>
</dbReference>
<keyword evidence="3" id="KW-1003">Cell membrane</keyword>
<keyword evidence="10" id="KW-1015">Disulfide bond</keyword>
<accession>A0A6P8QX27</accession>
<dbReference type="CTD" id="3579"/>
<evidence type="ECO:0000256" key="18">
    <source>
        <dbReference type="SAM" id="Phobius"/>
    </source>
</evidence>
<keyword evidence="11 17" id="KW-0675">Receptor</keyword>
<evidence type="ECO:0000256" key="5">
    <source>
        <dbReference type="ARBA" id="ARBA00022553"/>
    </source>
</evidence>
<evidence type="ECO:0000256" key="17">
    <source>
        <dbReference type="RuleBase" id="RU000688"/>
    </source>
</evidence>
<evidence type="ECO:0000256" key="13">
    <source>
        <dbReference type="ARBA" id="ARBA00023224"/>
    </source>
</evidence>
<name>A0A6P8QX27_GEOSA</name>
<evidence type="ECO:0000256" key="11">
    <source>
        <dbReference type="ARBA" id="ARBA00023170"/>
    </source>
</evidence>
<evidence type="ECO:0000256" key="2">
    <source>
        <dbReference type="ARBA" id="ARBA00020033"/>
    </source>
</evidence>
<dbReference type="GO" id="GO:0009897">
    <property type="term" value="C:external side of plasma membrane"/>
    <property type="evidence" value="ECO:0007669"/>
    <property type="project" value="TreeGrafter"/>
</dbReference>
<evidence type="ECO:0000313" key="21">
    <source>
        <dbReference type="RefSeq" id="XP_033802692.1"/>
    </source>
</evidence>
<dbReference type="InParanoid" id="A0A6P8QX27"/>
<evidence type="ECO:0000256" key="4">
    <source>
        <dbReference type="ARBA" id="ARBA00022500"/>
    </source>
</evidence>
<dbReference type="InterPro" id="IPR050119">
    <property type="entry name" value="CCR1-9-like"/>
</dbReference>
<comment type="similarity">
    <text evidence="17">Belongs to the G-protein coupled receptor 1 family.</text>
</comment>
<dbReference type="InterPro" id="IPR000276">
    <property type="entry name" value="GPCR_Rhodpsn"/>
</dbReference>
<evidence type="ECO:0000256" key="9">
    <source>
        <dbReference type="ARBA" id="ARBA00023136"/>
    </source>
</evidence>
<comment type="subunit">
    <text evidence="16">Interacts with IL8. Interacts with GNAI2.</text>
</comment>
<proteinExistence type="inferred from homology"/>
<protein>
    <recommendedName>
        <fullName evidence="2">C-X-C chemokine receptor type 2</fullName>
    </recommendedName>
    <alternativeName>
        <fullName evidence="15">High affinity interleukin-8 receptor B</fullName>
    </alternativeName>
</protein>
<dbReference type="GO" id="GO:0007204">
    <property type="term" value="P:positive regulation of cytosolic calcium ion concentration"/>
    <property type="evidence" value="ECO:0007669"/>
    <property type="project" value="TreeGrafter"/>
</dbReference>
<evidence type="ECO:0000256" key="8">
    <source>
        <dbReference type="ARBA" id="ARBA00023040"/>
    </source>
</evidence>